<dbReference type="EMBL" id="WAGX01000007">
    <property type="protein sequence ID" value="KAB1435701.1"/>
    <property type="molecule type" value="Genomic_DNA"/>
</dbReference>
<gene>
    <name evidence="1" type="ORF">F7O84_15045</name>
</gene>
<comment type="caution">
    <text evidence="1">The sequence shown here is derived from an EMBL/GenBank/DDBJ whole genome shotgun (WGS) entry which is preliminary data.</text>
</comment>
<keyword evidence="2" id="KW-1185">Reference proteome</keyword>
<dbReference type="AlphaFoldDB" id="A0A7V7QHW4"/>
<dbReference type="Proteomes" id="UP000461768">
    <property type="component" value="Unassembled WGS sequence"/>
</dbReference>
<proteinExistence type="predicted"/>
<sequence length="388" mass="45550">MNEEELLKIVAKRIKKFTSNESTSVTYQTARQLMLSVIYCIKDEPVSLTKNTNMNQKYELIDLDQIKLEEAFYTGLKNKKEKIQKAKKLYGTILCAFDAYNVECYHETIMKGMKCFFERYDVEFDATNHILTLDYPLLFAATNLEGIDLIYEYLLRTYLEQKFLSGFDRNEILALLRAYHNGYKDLIINVAGIVLTNSLACVMVNHIFSTLSISNEERSKVKIICESKTVQEIEELLSTSLSILMEQNYKEDGSLRDYLSTKIHDIAYEIKFAISNNCLEKLLFYIKQEEAIQETVYIDGMQMEDEKLRELIKLMNSLSIKERICMIEKKVRSLADLKELLTECFYEGEYEYVFQLLGIEEKNILLAEIKEKQEFEELNEWEKKLLQF</sequence>
<accession>A0A7V7QHW4</accession>
<name>A0A7V7QHW4_9FIRM</name>
<dbReference type="InterPro" id="IPR045751">
    <property type="entry name" value="DUF6179"/>
</dbReference>
<dbReference type="OrthoDB" id="1907610at2"/>
<organism evidence="1 2">
    <name type="scientific">Candidatus Galacturonatibacter soehngenii</name>
    <dbReference type="NCBI Taxonomy" id="2307010"/>
    <lineage>
        <taxon>Bacteria</taxon>
        <taxon>Bacillati</taxon>
        <taxon>Bacillota</taxon>
        <taxon>Clostridia</taxon>
        <taxon>Lachnospirales</taxon>
        <taxon>Lachnospiraceae</taxon>
        <taxon>Candidatus Galacturonatibacter</taxon>
    </lineage>
</organism>
<reference evidence="1 2" key="1">
    <citation type="submission" date="2019-09" db="EMBL/GenBank/DDBJ databases">
        <authorList>
            <person name="Valk L.C."/>
        </authorList>
    </citation>
    <scope>NUCLEOTIDE SEQUENCE [LARGE SCALE GENOMIC DNA]</scope>
    <source>
        <strain evidence="1">GalUA</strain>
    </source>
</reference>
<evidence type="ECO:0000313" key="1">
    <source>
        <dbReference type="EMBL" id="KAB1435701.1"/>
    </source>
</evidence>
<evidence type="ECO:0000313" key="2">
    <source>
        <dbReference type="Proteomes" id="UP000461768"/>
    </source>
</evidence>
<dbReference type="RefSeq" id="WP_151147105.1">
    <property type="nucleotide sequence ID" value="NZ_WAGX01000007.1"/>
</dbReference>
<reference evidence="1 2" key="2">
    <citation type="submission" date="2020-02" db="EMBL/GenBank/DDBJ databases">
        <title>Candidatus Galacturonibacter soehngenii shows hetero-acetogenic catabolism of galacturonic acid but lacks a canonical carbon monoxide dehydrogenase/acetyl-CoA synthase complex.</title>
        <authorList>
            <person name="Diender M."/>
            <person name="Stouten G.R."/>
            <person name="Petersen J.F."/>
            <person name="Nielsen P.H."/>
            <person name="Dueholm M.S."/>
            <person name="Pronk J.T."/>
            <person name="Van Loosdrecht M.C.M."/>
        </authorList>
    </citation>
    <scope>NUCLEOTIDE SEQUENCE [LARGE SCALE GENOMIC DNA]</scope>
    <source>
        <strain evidence="1">GalUA</strain>
    </source>
</reference>
<protein>
    <submittedName>
        <fullName evidence="1">Uncharacterized protein</fullName>
    </submittedName>
</protein>
<dbReference type="Pfam" id="PF19677">
    <property type="entry name" value="DUF6179"/>
    <property type="match status" value="1"/>
</dbReference>